<dbReference type="Proteomes" id="UP000809789">
    <property type="component" value="Unassembled WGS sequence"/>
</dbReference>
<proteinExistence type="predicted"/>
<name>A0A8K0L864_9PEZI</name>
<comment type="caution">
    <text evidence="1">The sequence shown here is derived from an EMBL/GenBank/DDBJ whole genome shotgun (WGS) entry which is preliminary data.</text>
</comment>
<reference evidence="1" key="1">
    <citation type="submission" date="2021-07" db="EMBL/GenBank/DDBJ databases">
        <title>Elsinoe batatas strain:CRI-CJ2 Genome sequencing and assembly.</title>
        <authorList>
            <person name="Huang L."/>
        </authorList>
    </citation>
    <scope>NUCLEOTIDE SEQUENCE</scope>
    <source>
        <strain evidence="1">CRI-CJ2</strain>
    </source>
</reference>
<keyword evidence="2" id="KW-1185">Reference proteome</keyword>
<sequence length="153" mass="16533">MVNRWVNARTLYCRPLPTDESRNAYSICLGPTGMYVAYEFTETAVPTALEAFLEEVAAYLAAEGLQELVAIAVSSPQTDPWIEVPSSDGIGTASTPCLGGAAGADPGRGWTEALTEDETITEWIFGLHEGQMSVRPWKKCVQPPSGGHKDEQE</sequence>
<accession>A0A8K0L864</accession>
<evidence type="ECO:0000313" key="1">
    <source>
        <dbReference type="EMBL" id="KAG8631534.1"/>
    </source>
</evidence>
<dbReference type="EMBL" id="JAESVG020000001">
    <property type="protein sequence ID" value="KAG8631534.1"/>
    <property type="molecule type" value="Genomic_DNA"/>
</dbReference>
<organism evidence="1 2">
    <name type="scientific">Elsinoe batatas</name>
    <dbReference type="NCBI Taxonomy" id="2601811"/>
    <lineage>
        <taxon>Eukaryota</taxon>
        <taxon>Fungi</taxon>
        <taxon>Dikarya</taxon>
        <taxon>Ascomycota</taxon>
        <taxon>Pezizomycotina</taxon>
        <taxon>Dothideomycetes</taxon>
        <taxon>Dothideomycetidae</taxon>
        <taxon>Myriangiales</taxon>
        <taxon>Elsinoaceae</taxon>
        <taxon>Elsinoe</taxon>
    </lineage>
</organism>
<dbReference type="AlphaFoldDB" id="A0A8K0L864"/>
<protein>
    <submittedName>
        <fullName evidence="1">Uncharacterized protein</fullName>
    </submittedName>
</protein>
<gene>
    <name evidence="1" type="ORF">KVT40_000674</name>
</gene>
<evidence type="ECO:0000313" key="2">
    <source>
        <dbReference type="Proteomes" id="UP000809789"/>
    </source>
</evidence>